<dbReference type="CDD" id="cd01948">
    <property type="entry name" value="EAL"/>
    <property type="match status" value="1"/>
</dbReference>
<dbReference type="PROSITE" id="PS50883">
    <property type="entry name" value="EAL"/>
    <property type="match status" value="1"/>
</dbReference>
<dbReference type="Gene3D" id="3.30.450.20">
    <property type="entry name" value="PAS domain"/>
    <property type="match status" value="2"/>
</dbReference>
<comment type="caution">
    <text evidence="5">The sequence shown here is derived from an EMBL/GenBank/DDBJ whole genome shotgun (WGS) entry which is preliminary data.</text>
</comment>
<sequence length="910" mass="99371">MSFRQEFMLKGISILRTRQPGKRLVASGNAGVVAVWMMALICLLAVVWQFTRISLAEEKAMRAERSREKAAVLARAYARQLSRSLDQIEQAAQGLQYDWEELHTPDLLERRLRRILRPSAGVRIAAVADSSGRLLAATGLVEPDVSGTPFFIHHQQRAGNGILISRSTSGVLPEANLLISRRLESGDGGFDGIVMFAVDPASLADFSDESGLGHNDFLTVLDSAGAPLLTRVGADPRLASGLFRQAYVAPADIGVTRVESRAFTDDAARTVAWQRLPQSGLVVVAGIAERDMLLAYQHFANQRIAVAVAGSLLLALAAAMGMRIAMRRAGRERRLAEVHKTYSIAVDAANEGFYTVQALYDADGNLCDFLIEYCNERGAELVGRAKHELVGKRFLELYSGSHAQQLLAVFSAAMESGYHEDEILASAHGPLGARWLSRRLVRSGAGLAMTVRDISERRAQEQALSHMANTDPLTGLPNRHWLMAFLPPAIEAANACNGGMALLFVDLDDFRHINDSFGHGAGDELLRQAAARLKSLVRASDHVVRLGGDEFTVVLQKVQASDDVARVSRLIIRAMQEPFDVNGQGQHLVEASVGISVFPRDGGDADTLLKHADLALYAAKAEGKGRFSFYQPGLSDKLMNRLGKEQALRRAIAQDEFIMVYQPRVETMGGALCGMEALVRWMHPERGLLPPEEFIQVAEDTGMIREIGSAVIEKTIAQISVWQDAGLPVVPVSINVSALQFDEGHLRPLLVACMRRYRVNADLIEIEITESSMLGGGDLVSGQLAAIRELGIKLLIDDFGTGYSSLSQLQRLEMDVLKIDRAFTSQLRKESSANVLFNAIVVMAHALDMRVVAEGVETLEQLRALQLLGCDEVQGFYVSRPVAASEMPALMQRECLFPPQRAGLRLVSGD</sequence>
<dbReference type="SMART" id="SM00052">
    <property type="entry name" value="EAL"/>
    <property type="match status" value="1"/>
</dbReference>
<feature type="transmembrane region" description="Helical" evidence="1">
    <location>
        <begin position="304"/>
        <end position="325"/>
    </location>
</feature>
<dbReference type="SUPFAM" id="SSF55785">
    <property type="entry name" value="PYP-like sensor domain (PAS domain)"/>
    <property type="match status" value="1"/>
</dbReference>
<feature type="transmembrane region" description="Helical" evidence="1">
    <location>
        <begin position="24"/>
        <end position="48"/>
    </location>
</feature>
<dbReference type="SUPFAM" id="SSF141868">
    <property type="entry name" value="EAL domain-like"/>
    <property type="match status" value="1"/>
</dbReference>
<dbReference type="CDD" id="cd00130">
    <property type="entry name" value="PAS"/>
    <property type="match status" value="1"/>
</dbReference>
<dbReference type="NCBIfam" id="TIGR00254">
    <property type="entry name" value="GGDEF"/>
    <property type="match status" value="1"/>
</dbReference>
<dbReference type="PROSITE" id="PS50112">
    <property type="entry name" value="PAS"/>
    <property type="match status" value="1"/>
</dbReference>
<accession>A0ABY1Q4P0</accession>
<dbReference type="EMBL" id="FXUL01000004">
    <property type="protein sequence ID" value="SMP55732.1"/>
    <property type="molecule type" value="Genomic_DNA"/>
</dbReference>
<evidence type="ECO:0000256" key="1">
    <source>
        <dbReference type="SAM" id="Phobius"/>
    </source>
</evidence>
<dbReference type="InterPro" id="IPR035919">
    <property type="entry name" value="EAL_sf"/>
</dbReference>
<dbReference type="PANTHER" id="PTHR44757">
    <property type="entry name" value="DIGUANYLATE CYCLASE DGCP"/>
    <property type="match status" value="1"/>
</dbReference>
<dbReference type="CDD" id="cd01949">
    <property type="entry name" value="GGDEF"/>
    <property type="match status" value="1"/>
</dbReference>
<dbReference type="InterPro" id="IPR001633">
    <property type="entry name" value="EAL_dom"/>
</dbReference>
<evidence type="ECO:0000313" key="5">
    <source>
        <dbReference type="EMBL" id="SMP55732.1"/>
    </source>
</evidence>
<dbReference type="PROSITE" id="PS50887">
    <property type="entry name" value="GGDEF"/>
    <property type="match status" value="1"/>
</dbReference>
<evidence type="ECO:0000259" key="2">
    <source>
        <dbReference type="PROSITE" id="PS50112"/>
    </source>
</evidence>
<dbReference type="Pfam" id="PF00990">
    <property type="entry name" value="GGDEF"/>
    <property type="match status" value="1"/>
</dbReference>
<reference evidence="5 6" key="1">
    <citation type="submission" date="2017-05" db="EMBL/GenBank/DDBJ databases">
        <authorList>
            <person name="Varghese N."/>
            <person name="Submissions S."/>
        </authorList>
    </citation>
    <scope>NUCLEOTIDE SEQUENCE [LARGE SCALE GENOMIC DNA]</scope>
    <source>
        <strain evidence="5 6">DSM 26001</strain>
    </source>
</reference>
<dbReference type="PANTHER" id="PTHR44757:SF2">
    <property type="entry name" value="BIOFILM ARCHITECTURE MAINTENANCE PROTEIN MBAA"/>
    <property type="match status" value="1"/>
</dbReference>
<dbReference type="InterPro" id="IPR013656">
    <property type="entry name" value="PAS_4"/>
</dbReference>
<dbReference type="SMART" id="SM00267">
    <property type="entry name" value="GGDEF"/>
    <property type="match status" value="1"/>
</dbReference>
<feature type="domain" description="EAL" evidence="3">
    <location>
        <begin position="641"/>
        <end position="895"/>
    </location>
</feature>
<protein>
    <submittedName>
        <fullName evidence="5">Diguanylate cyclase (GGDEF) domain-containing protein</fullName>
    </submittedName>
</protein>
<dbReference type="SMART" id="SM00091">
    <property type="entry name" value="PAS"/>
    <property type="match status" value="1"/>
</dbReference>
<dbReference type="Proteomes" id="UP001158049">
    <property type="component" value="Unassembled WGS sequence"/>
</dbReference>
<gene>
    <name evidence="5" type="ORF">SAMN06295970_104226</name>
</gene>
<keyword evidence="1" id="KW-1133">Transmembrane helix</keyword>
<dbReference type="Gene3D" id="3.30.70.270">
    <property type="match status" value="1"/>
</dbReference>
<keyword evidence="1" id="KW-0472">Membrane</keyword>
<proteinExistence type="predicted"/>
<evidence type="ECO:0000313" key="6">
    <source>
        <dbReference type="Proteomes" id="UP001158049"/>
    </source>
</evidence>
<dbReference type="Pfam" id="PF08448">
    <property type="entry name" value="PAS_4"/>
    <property type="match status" value="1"/>
</dbReference>
<feature type="domain" description="PAS" evidence="2">
    <location>
        <begin position="361"/>
        <end position="417"/>
    </location>
</feature>
<keyword evidence="6" id="KW-1185">Reference proteome</keyword>
<dbReference type="CDD" id="cd12915">
    <property type="entry name" value="PDC2_DGC_like"/>
    <property type="match status" value="1"/>
</dbReference>
<dbReference type="InterPro" id="IPR052155">
    <property type="entry name" value="Biofilm_reg_signaling"/>
</dbReference>
<organism evidence="5 6">
    <name type="scientific">Noviherbaspirillum suwonense</name>
    <dbReference type="NCBI Taxonomy" id="1224511"/>
    <lineage>
        <taxon>Bacteria</taxon>
        <taxon>Pseudomonadati</taxon>
        <taxon>Pseudomonadota</taxon>
        <taxon>Betaproteobacteria</taxon>
        <taxon>Burkholderiales</taxon>
        <taxon>Oxalobacteraceae</taxon>
        <taxon>Noviherbaspirillum</taxon>
    </lineage>
</organism>
<feature type="domain" description="GGDEF" evidence="4">
    <location>
        <begin position="498"/>
        <end position="632"/>
    </location>
</feature>
<dbReference type="InterPro" id="IPR029787">
    <property type="entry name" value="Nucleotide_cyclase"/>
</dbReference>
<dbReference type="SUPFAM" id="SSF55073">
    <property type="entry name" value="Nucleotide cyclase"/>
    <property type="match status" value="1"/>
</dbReference>
<dbReference type="InterPro" id="IPR000014">
    <property type="entry name" value="PAS"/>
</dbReference>
<dbReference type="Pfam" id="PF00563">
    <property type="entry name" value="EAL"/>
    <property type="match status" value="1"/>
</dbReference>
<name>A0ABY1Q4P0_9BURK</name>
<dbReference type="Gene3D" id="3.20.20.450">
    <property type="entry name" value="EAL domain"/>
    <property type="match status" value="1"/>
</dbReference>
<evidence type="ECO:0000259" key="3">
    <source>
        <dbReference type="PROSITE" id="PS50883"/>
    </source>
</evidence>
<keyword evidence="1" id="KW-0812">Transmembrane</keyword>
<dbReference type="InterPro" id="IPR043128">
    <property type="entry name" value="Rev_trsase/Diguanyl_cyclase"/>
</dbReference>
<dbReference type="InterPro" id="IPR000160">
    <property type="entry name" value="GGDEF_dom"/>
</dbReference>
<evidence type="ECO:0000259" key="4">
    <source>
        <dbReference type="PROSITE" id="PS50887"/>
    </source>
</evidence>
<dbReference type="InterPro" id="IPR035965">
    <property type="entry name" value="PAS-like_dom_sf"/>
</dbReference>